<comment type="catalytic activity">
    <reaction evidence="5">
        <text>[protein]-C-terminal S-[(2E,6E)-farnesyl]-L-cysteine + S-adenosyl-L-methionine = [protein]-C-terminal S-[(2E,6E)-farnesyl]-L-cysteine methyl ester + S-adenosyl-L-homocysteine</text>
        <dbReference type="Rhea" id="RHEA:21672"/>
        <dbReference type="Rhea" id="RHEA-COMP:12125"/>
        <dbReference type="Rhea" id="RHEA-COMP:12126"/>
        <dbReference type="ChEBI" id="CHEBI:57856"/>
        <dbReference type="ChEBI" id="CHEBI:59789"/>
        <dbReference type="ChEBI" id="CHEBI:90510"/>
        <dbReference type="ChEBI" id="CHEBI:90511"/>
        <dbReference type="EC" id="2.1.1.100"/>
    </reaction>
</comment>
<dbReference type="AlphaFoldDB" id="A0AA38MU57"/>
<organism evidence="6 7">
    <name type="scientific">Lentinula guzmanii</name>
    <dbReference type="NCBI Taxonomy" id="2804957"/>
    <lineage>
        <taxon>Eukaryota</taxon>
        <taxon>Fungi</taxon>
        <taxon>Dikarya</taxon>
        <taxon>Basidiomycota</taxon>
        <taxon>Agaricomycotina</taxon>
        <taxon>Agaricomycetes</taxon>
        <taxon>Agaricomycetidae</taxon>
        <taxon>Agaricales</taxon>
        <taxon>Marasmiineae</taxon>
        <taxon>Omphalotaceae</taxon>
        <taxon>Lentinula</taxon>
    </lineage>
</organism>
<dbReference type="Proteomes" id="UP001176059">
    <property type="component" value="Unassembled WGS sequence"/>
</dbReference>
<feature type="transmembrane region" description="Helical" evidence="5">
    <location>
        <begin position="226"/>
        <end position="247"/>
    </location>
</feature>
<dbReference type="PANTHER" id="PTHR12714">
    <property type="entry name" value="PROTEIN-S ISOPRENYLCYSTEINE O-METHYLTRANSFERASE"/>
    <property type="match status" value="1"/>
</dbReference>
<evidence type="ECO:0000256" key="5">
    <source>
        <dbReference type="RuleBase" id="RU362022"/>
    </source>
</evidence>
<dbReference type="EC" id="2.1.1.100" evidence="5"/>
<evidence type="ECO:0000256" key="3">
    <source>
        <dbReference type="ARBA" id="ARBA00022989"/>
    </source>
</evidence>
<keyword evidence="5" id="KW-0949">S-adenosyl-L-methionine</keyword>
<dbReference type="EMBL" id="JANVFO010000110">
    <property type="protein sequence ID" value="KAJ3712336.1"/>
    <property type="molecule type" value="Genomic_DNA"/>
</dbReference>
<dbReference type="Pfam" id="PF04140">
    <property type="entry name" value="ICMT"/>
    <property type="match status" value="1"/>
</dbReference>
<evidence type="ECO:0000313" key="6">
    <source>
        <dbReference type="EMBL" id="KAJ3712336.1"/>
    </source>
</evidence>
<sequence length="284" mass="31312">MWSTETDSRKASFPIEYGYSKSHQSSFQPLEHPLEAMGASCVLSIPLIFSAVGLHHKAFTSPNPPTKTERNSEGFVEKTLFRSIAFVTVGQKGLIWLVGGAEAAVILAKNAPNWKYSSSILKCLVPSGDFSMIGAMDPYFCIGTGLVIAGGALRWSCYRALGKMFTYEVSVQKEHNLITSGPYGFVRHPSYTGVLLIIAGLFIWQGGPNSWMRQSGILASWAGKGFAAACAAWLGTLGESTSIYWTIFRALMTRIEDTLLSNEFGNQWSEWATRVPYLLFPYIY</sequence>
<protein>
    <recommendedName>
        <fullName evidence="5">Protein-S-isoprenylcysteine O-methyltransferase</fullName>
        <ecNumber evidence="5">2.1.1.100</ecNumber>
    </recommendedName>
</protein>
<evidence type="ECO:0000256" key="1">
    <source>
        <dbReference type="ARBA" id="ARBA00004141"/>
    </source>
</evidence>
<comment type="caution">
    <text evidence="5">Lacks conserved residue(s) required for the propagation of feature annotation.</text>
</comment>
<evidence type="ECO:0000256" key="4">
    <source>
        <dbReference type="ARBA" id="ARBA00023136"/>
    </source>
</evidence>
<feature type="transmembrane region" description="Helical" evidence="5">
    <location>
        <begin position="190"/>
        <end position="206"/>
    </location>
</feature>
<gene>
    <name evidence="6" type="ORF">DFJ43DRAFT_1128076</name>
</gene>
<reference evidence="6" key="2">
    <citation type="journal article" date="2023" name="Proc. Natl. Acad. Sci. U.S.A.">
        <title>A global phylogenomic analysis of the shiitake genus Lentinula.</title>
        <authorList>
            <person name="Sierra-Patev S."/>
            <person name="Min B."/>
            <person name="Naranjo-Ortiz M."/>
            <person name="Looney B."/>
            <person name="Konkel Z."/>
            <person name="Slot J.C."/>
            <person name="Sakamoto Y."/>
            <person name="Steenwyk J.L."/>
            <person name="Rokas A."/>
            <person name="Carro J."/>
            <person name="Camarero S."/>
            <person name="Ferreira P."/>
            <person name="Molpeceres G."/>
            <person name="Ruiz-Duenas F.J."/>
            <person name="Serrano A."/>
            <person name="Henrissat B."/>
            <person name="Drula E."/>
            <person name="Hughes K.W."/>
            <person name="Mata J.L."/>
            <person name="Ishikawa N.K."/>
            <person name="Vargas-Isla R."/>
            <person name="Ushijima S."/>
            <person name="Smith C.A."/>
            <person name="Donoghue J."/>
            <person name="Ahrendt S."/>
            <person name="Andreopoulos W."/>
            <person name="He G."/>
            <person name="LaButti K."/>
            <person name="Lipzen A."/>
            <person name="Ng V."/>
            <person name="Riley R."/>
            <person name="Sandor L."/>
            <person name="Barry K."/>
            <person name="Martinez A.T."/>
            <person name="Xiao Y."/>
            <person name="Gibbons J.G."/>
            <person name="Terashima K."/>
            <person name="Grigoriev I.V."/>
            <person name="Hibbett D."/>
        </authorList>
    </citation>
    <scope>NUCLEOTIDE SEQUENCE</scope>
    <source>
        <strain evidence="6">ET3784</strain>
    </source>
</reference>
<keyword evidence="5" id="KW-0808">Transferase</keyword>
<name>A0AA38MU57_9AGAR</name>
<keyword evidence="4 5" id="KW-0472">Membrane</keyword>
<dbReference type="GO" id="GO:0032259">
    <property type="term" value="P:methylation"/>
    <property type="evidence" value="ECO:0007669"/>
    <property type="project" value="UniProtKB-KW"/>
</dbReference>
<keyword evidence="7" id="KW-1185">Reference proteome</keyword>
<dbReference type="GO" id="GO:0005789">
    <property type="term" value="C:endoplasmic reticulum membrane"/>
    <property type="evidence" value="ECO:0007669"/>
    <property type="project" value="UniProtKB-SubCell"/>
</dbReference>
<dbReference type="PANTHER" id="PTHR12714:SF9">
    <property type="entry name" value="PROTEIN-S-ISOPRENYLCYSTEINE O-METHYLTRANSFERASE"/>
    <property type="match status" value="1"/>
</dbReference>
<dbReference type="GO" id="GO:0004671">
    <property type="term" value="F:protein C-terminal S-isoprenylcysteine carboxyl O-methyltransferase activity"/>
    <property type="evidence" value="ECO:0007669"/>
    <property type="project" value="UniProtKB-EC"/>
</dbReference>
<dbReference type="Gene3D" id="1.20.120.1630">
    <property type="match status" value="1"/>
</dbReference>
<keyword evidence="3 5" id="KW-1133">Transmembrane helix</keyword>
<comment type="similarity">
    <text evidence="5">Belongs to the class VI-like SAM-binding methyltransferase superfamily. Isoprenylcysteine carboxyl methyltransferase family.</text>
</comment>
<evidence type="ECO:0000313" key="7">
    <source>
        <dbReference type="Proteomes" id="UP001176059"/>
    </source>
</evidence>
<keyword evidence="2 5" id="KW-0812">Transmembrane</keyword>
<reference evidence="6" key="1">
    <citation type="submission" date="2022-08" db="EMBL/GenBank/DDBJ databases">
        <authorList>
            <consortium name="DOE Joint Genome Institute"/>
            <person name="Min B."/>
            <person name="Sierra-Patev S."/>
            <person name="Naranjo-Ortiz M."/>
            <person name="Looney B."/>
            <person name="Konkel Z."/>
            <person name="Slot J.C."/>
            <person name="Sakamoto Y."/>
            <person name="Steenwyk J.L."/>
            <person name="Rokas A."/>
            <person name="Carro J."/>
            <person name="Camarero S."/>
            <person name="Ferreira P."/>
            <person name="Molpeceres G."/>
            <person name="Ruiz-duenas F.J."/>
            <person name="Serrano A."/>
            <person name="Henrissat B."/>
            <person name="Drula E."/>
            <person name="Hughes K.W."/>
            <person name="Mata J.L."/>
            <person name="Ishikawa N.K."/>
            <person name="Vargas-Isla R."/>
            <person name="Ushijima S."/>
            <person name="Smith C.A."/>
            <person name="Ahrendt S."/>
            <person name="Andreopoulos W."/>
            <person name="He G."/>
            <person name="LaButti K."/>
            <person name="Lipzen A."/>
            <person name="Ng V."/>
            <person name="Riley R."/>
            <person name="Sandor L."/>
            <person name="Barry K."/>
            <person name="Martinez A.T."/>
            <person name="Xiao Y."/>
            <person name="Gibbons J.G."/>
            <person name="Terashima K."/>
            <person name="Hibbett D.S."/>
            <person name="Grigoriev I.V."/>
        </authorList>
    </citation>
    <scope>NUCLEOTIDE SEQUENCE</scope>
    <source>
        <strain evidence="6">ET3784</strain>
    </source>
</reference>
<comment type="subcellular location">
    <subcellularLocation>
        <location evidence="5">Endoplasmic reticulum membrane</location>
        <topology evidence="5">Multi-pass membrane protein</topology>
    </subcellularLocation>
    <subcellularLocation>
        <location evidence="1">Membrane</location>
        <topology evidence="1">Multi-pass membrane protein</topology>
    </subcellularLocation>
</comment>
<dbReference type="InterPro" id="IPR007269">
    <property type="entry name" value="ICMT_MeTrfase"/>
</dbReference>
<proteinExistence type="inferred from homology"/>
<comment type="caution">
    <text evidence="6">The sequence shown here is derived from an EMBL/GenBank/DDBJ whole genome shotgun (WGS) entry which is preliminary data.</text>
</comment>
<keyword evidence="5" id="KW-0489">Methyltransferase</keyword>
<accession>A0AA38MU57</accession>
<evidence type="ECO:0000256" key="2">
    <source>
        <dbReference type="ARBA" id="ARBA00022692"/>
    </source>
</evidence>
<keyword evidence="5" id="KW-0256">Endoplasmic reticulum</keyword>